<proteinExistence type="inferred from homology"/>
<evidence type="ECO:0000313" key="12">
    <source>
        <dbReference type="EMBL" id="MDG6895696.1"/>
    </source>
</evidence>
<evidence type="ECO:0000256" key="2">
    <source>
        <dbReference type="ARBA" id="ARBA00009477"/>
    </source>
</evidence>
<dbReference type="InterPro" id="IPR058633">
    <property type="entry name" value="EmrA/FarA_HH"/>
</dbReference>
<evidence type="ECO:0000256" key="3">
    <source>
        <dbReference type="ARBA" id="ARBA00022448"/>
    </source>
</evidence>
<dbReference type="GO" id="GO:0046677">
    <property type="term" value="P:response to antibiotic"/>
    <property type="evidence" value="ECO:0007669"/>
    <property type="project" value="UniProtKB-ARBA"/>
</dbReference>
<evidence type="ECO:0000256" key="8">
    <source>
        <dbReference type="ARBA" id="ARBA00023136"/>
    </source>
</evidence>
<evidence type="ECO:0000259" key="10">
    <source>
        <dbReference type="Pfam" id="PF25885"/>
    </source>
</evidence>
<dbReference type="Gene3D" id="2.40.30.170">
    <property type="match status" value="1"/>
</dbReference>
<comment type="caution">
    <text evidence="12">The sequence shown here is derived from an EMBL/GenBank/DDBJ whole genome shotgun (WGS) entry which is preliminary data.</text>
</comment>
<feature type="transmembrane region" description="Helical" evidence="9">
    <location>
        <begin position="17"/>
        <end position="38"/>
    </location>
</feature>
<keyword evidence="8 9" id="KW-0472">Membrane</keyword>
<keyword evidence="7 9" id="KW-1133">Transmembrane helix</keyword>
<keyword evidence="13" id="KW-1185">Reference proteome</keyword>
<evidence type="ECO:0000256" key="1">
    <source>
        <dbReference type="ARBA" id="ARBA00004383"/>
    </source>
</evidence>
<comment type="subcellular location">
    <subcellularLocation>
        <location evidence="1">Cell inner membrane</location>
        <topology evidence="1">Single-pass membrane protein</topology>
        <orientation evidence="1">Periplasmic side</orientation>
    </subcellularLocation>
</comment>
<dbReference type="PANTHER" id="PTHR30386">
    <property type="entry name" value="MEMBRANE FUSION SUBUNIT OF EMRAB-TOLC MULTIDRUG EFFLUX PUMP"/>
    <property type="match status" value="1"/>
</dbReference>
<evidence type="ECO:0000256" key="6">
    <source>
        <dbReference type="ARBA" id="ARBA00022692"/>
    </source>
</evidence>
<organism evidence="12 13">
    <name type="scientific">Volucribacter amazonae</name>
    <dbReference type="NCBI Taxonomy" id="256731"/>
    <lineage>
        <taxon>Bacteria</taxon>
        <taxon>Pseudomonadati</taxon>
        <taxon>Pseudomonadota</taxon>
        <taxon>Gammaproteobacteria</taxon>
        <taxon>Pasteurellales</taxon>
        <taxon>Pasteurellaceae</taxon>
        <taxon>Volucribacter</taxon>
    </lineage>
</organism>
<comment type="similarity">
    <text evidence="2">Belongs to the membrane fusion protein (MFP) (TC 8.A.1) family.</text>
</comment>
<sequence>MEQQQYSVKTSSKRKKILTYFFIILLLVGIGVAIYWFLVLRNHQETDDAYASGNQVMVSAQVSGNITQINVDDMDFVHQGDVLILLDDTDAKLAFAQSKDALASAVRSIKQLEYTVQQLQATVAANQVTLARAEGDLARRQQLSKSGSIDQESLQHAKDAVALADAQLQVAKSQLLANQALLGNTPLIQQPSVKNAIDNVKQAWLNLQRTQIKSPLSGYVARRTAQVGARATVGSPLLAVIATDDMWVDANFKETQLVNMRIGQPATLVFDLYGDKVEFEGKVEGIELGTGSAFSLLPAQNATGNWIKVIQRVPVRIRLNKDQLAQYPLRIGLSATVNVNTADTSGEVLLSNKRLTPIYRTNVLDYDLAPVNQLIEQIISENSK</sequence>
<keyword evidence="4" id="KW-1003">Cell membrane</keyword>
<dbReference type="EMBL" id="LWID01000001">
    <property type="protein sequence ID" value="MDG6895696.1"/>
    <property type="molecule type" value="Genomic_DNA"/>
</dbReference>
<dbReference type="Proteomes" id="UP001155500">
    <property type="component" value="Unassembled WGS sequence"/>
</dbReference>
<protein>
    <submittedName>
        <fullName evidence="12">Multidrug export protein EmrA</fullName>
    </submittedName>
</protein>
<dbReference type="InterPro" id="IPR005694">
    <property type="entry name" value="MFP_proteobact"/>
</dbReference>
<name>A0A9X4PDS4_9PAST</name>
<evidence type="ECO:0000313" key="13">
    <source>
        <dbReference type="Proteomes" id="UP001155500"/>
    </source>
</evidence>
<evidence type="ECO:0000256" key="7">
    <source>
        <dbReference type="ARBA" id="ARBA00022989"/>
    </source>
</evidence>
<dbReference type="Pfam" id="PF25885">
    <property type="entry name" value="HH_EMRA"/>
    <property type="match status" value="1"/>
</dbReference>
<dbReference type="GO" id="GO:0042910">
    <property type="term" value="F:xenobiotic transmembrane transporter activity"/>
    <property type="evidence" value="ECO:0007669"/>
    <property type="project" value="InterPro"/>
</dbReference>
<dbReference type="SUPFAM" id="SSF111369">
    <property type="entry name" value="HlyD-like secretion proteins"/>
    <property type="match status" value="2"/>
</dbReference>
<evidence type="ECO:0000256" key="4">
    <source>
        <dbReference type="ARBA" id="ARBA00022475"/>
    </source>
</evidence>
<dbReference type="InterPro" id="IPR058634">
    <property type="entry name" value="AaeA-lik-b-barrel"/>
</dbReference>
<dbReference type="RefSeq" id="WP_279573068.1">
    <property type="nucleotide sequence ID" value="NZ_LWID01000001.1"/>
</dbReference>
<dbReference type="FunFam" id="2.40.30.170:FF:000003">
    <property type="entry name" value="Multidrug resistance protein A"/>
    <property type="match status" value="1"/>
</dbReference>
<dbReference type="GO" id="GO:1990961">
    <property type="term" value="P:xenobiotic detoxification by transmembrane export across the plasma membrane"/>
    <property type="evidence" value="ECO:0007669"/>
    <property type="project" value="InterPro"/>
</dbReference>
<gene>
    <name evidence="12" type="ORF">A6A20_08680</name>
</gene>
<dbReference type="PANTHER" id="PTHR30386:SF19">
    <property type="entry name" value="MULTIDRUG EXPORT PROTEIN EMRA-RELATED"/>
    <property type="match status" value="1"/>
</dbReference>
<keyword evidence="6 9" id="KW-0812">Transmembrane</keyword>
<dbReference type="GO" id="GO:0005886">
    <property type="term" value="C:plasma membrane"/>
    <property type="evidence" value="ECO:0007669"/>
    <property type="project" value="UniProtKB-SubCell"/>
</dbReference>
<evidence type="ECO:0000256" key="5">
    <source>
        <dbReference type="ARBA" id="ARBA00022519"/>
    </source>
</evidence>
<accession>A0A9X4PDS4</accession>
<feature type="domain" description="p-hydroxybenzoic acid efflux pump subunit AaeA-like beta-barrel" evidence="11">
    <location>
        <begin position="247"/>
        <end position="339"/>
    </location>
</feature>
<evidence type="ECO:0000259" key="11">
    <source>
        <dbReference type="Pfam" id="PF25963"/>
    </source>
</evidence>
<reference evidence="12" key="1">
    <citation type="submission" date="2016-03" db="EMBL/GenBank/DDBJ databases">
        <title>Co-evolution between Pasteurellaceae and their hosts.</title>
        <authorList>
            <person name="Hansen M.J."/>
            <person name="Bojesen A.M."/>
            <person name="Planet P."/>
        </authorList>
    </citation>
    <scope>NUCLEOTIDE SEQUENCE</scope>
    <source>
        <strain evidence="12">146/S8/89</strain>
    </source>
</reference>
<dbReference type="AlphaFoldDB" id="A0A9X4PDS4"/>
<dbReference type="GO" id="GO:0015721">
    <property type="term" value="P:bile acid and bile salt transport"/>
    <property type="evidence" value="ECO:0007669"/>
    <property type="project" value="UniProtKB-ARBA"/>
</dbReference>
<evidence type="ECO:0000256" key="9">
    <source>
        <dbReference type="SAM" id="Phobius"/>
    </source>
</evidence>
<keyword evidence="5" id="KW-0997">Cell inner membrane</keyword>
<dbReference type="NCBIfam" id="TIGR00998">
    <property type="entry name" value="8a0101"/>
    <property type="match status" value="1"/>
</dbReference>
<dbReference type="InterPro" id="IPR050739">
    <property type="entry name" value="MFP"/>
</dbReference>
<dbReference type="Pfam" id="PF25963">
    <property type="entry name" value="Beta-barrel_AAEA"/>
    <property type="match status" value="1"/>
</dbReference>
<keyword evidence="3" id="KW-0813">Transport</keyword>
<dbReference type="Gene3D" id="2.40.50.100">
    <property type="match status" value="1"/>
</dbReference>
<feature type="domain" description="Multidrug export protein EmrA/FarA alpha-helical hairpin" evidence="10">
    <location>
        <begin position="89"/>
        <end position="210"/>
    </location>
</feature>